<organism evidence="4 5">
    <name type="scientific">Microcella alkaliphila</name>
    <dbReference type="NCBI Taxonomy" id="279828"/>
    <lineage>
        <taxon>Bacteria</taxon>
        <taxon>Bacillati</taxon>
        <taxon>Actinomycetota</taxon>
        <taxon>Actinomycetes</taxon>
        <taxon>Micrococcales</taxon>
        <taxon>Microbacteriaceae</taxon>
        <taxon>Microcella</taxon>
    </lineage>
</organism>
<feature type="region of interest" description="Disordered" evidence="1">
    <location>
        <begin position="58"/>
        <end position="86"/>
    </location>
</feature>
<protein>
    <submittedName>
        <fullName evidence="4">Putative membrane protein</fullName>
    </submittedName>
</protein>
<feature type="domain" description="DUF6458" evidence="3">
    <location>
        <begin position="1"/>
        <end position="64"/>
    </location>
</feature>
<dbReference type="KEGG" id="malk:MalAC0309_2195"/>
<evidence type="ECO:0000313" key="5">
    <source>
        <dbReference type="Proteomes" id="UP000218965"/>
    </source>
</evidence>
<feature type="transmembrane region" description="Helical" evidence="2">
    <location>
        <begin position="29"/>
        <end position="52"/>
    </location>
</feature>
<accession>A0A0U5BIV6</accession>
<proteinExistence type="predicted"/>
<sequence length="86" mass="8979">MSIGFGIFLFAVGAILAFAVNVAVEGIELVTIGYILMGAGIVTVIIGIALMMRRRSAVTTERTGVDPASGERVTRREASVDDPPVA</sequence>
<dbReference type="InterPro" id="IPR045597">
    <property type="entry name" value="DUF6458"/>
</dbReference>
<name>A0A0U5BIV6_9MICO</name>
<evidence type="ECO:0000256" key="2">
    <source>
        <dbReference type="SAM" id="Phobius"/>
    </source>
</evidence>
<keyword evidence="2" id="KW-0812">Transmembrane</keyword>
<dbReference type="EMBL" id="AP017315">
    <property type="protein sequence ID" value="BAU33038.1"/>
    <property type="molecule type" value="Genomic_DNA"/>
</dbReference>
<gene>
    <name evidence="4" type="ORF">MalAC0309_2195</name>
</gene>
<dbReference type="Pfam" id="PF20059">
    <property type="entry name" value="DUF6458"/>
    <property type="match status" value="1"/>
</dbReference>
<evidence type="ECO:0000259" key="3">
    <source>
        <dbReference type="Pfam" id="PF20059"/>
    </source>
</evidence>
<dbReference type="Proteomes" id="UP000218965">
    <property type="component" value="Chromosome"/>
</dbReference>
<reference evidence="5" key="1">
    <citation type="submission" date="2015-12" db="EMBL/GenBank/DDBJ databases">
        <authorList>
            <person name="Shamseldin A."/>
            <person name="Moawad H."/>
            <person name="Abd El-Rahim W.M."/>
            <person name="Sadowsky M.J."/>
        </authorList>
    </citation>
    <scope>NUCLEOTIDE SEQUENCE [LARGE SCALE GENOMIC DNA]</scope>
    <source>
        <strain evidence="5">JAM AC0309</strain>
    </source>
</reference>
<keyword evidence="2" id="KW-0472">Membrane</keyword>
<dbReference type="RefSeq" id="WP_096422609.1">
    <property type="nucleotide sequence ID" value="NZ_AP017315.1"/>
</dbReference>
<reference evidence="4 5" key="2">
    <citation type="submission" date="2016-01" db="EMBL/GenBank/DDBJ databases">
        <title>Microcella alkaliphila JAM AC0309 whole genome shotgun sequence.</title>
        <authorList>
            <person name="Kurata A."/>
            <person name="Hirose Y."/>
            <person name="Kishimoto N."/>
            <person name="Kobayashi T."/>
        </authorList>
    </citation>
    <scope>NUCLEOTIDE SEQUENCE [LARGE SCALE GENOMIC DNA]</scope>
    <source>
        <strain evidence="4 5">JAM AC0309</strain>
    </source>
</reference>
<keyword evidence="2" id="KW-1133">Transmembrane helix</keyword>
<dbReference type="AlphaFoldDB" id="A0A0U5BIV6"/>
<evidence type="ECO:0000313" key="4">
    <source>
        <dbReference type="EMBL" id="BAU33038.1"/>
    </source>
</evidence>
<evidence type="ECO:0000256" key="1">
    <source>
        <dbReference type="SAM" id="MobiDB-lite"/>
    </source>
</evidence>
<dbReference type="OrthoDB" id="4775046at2"/>